<gene>
    <name evidence="2" type="ORF">FE633_37925</name>
</gene>
<dbReference type="Proteomes" id="UP000305906">
    <property type="component" value="Unassembled WGS sequence"/>
</dbReference>
<evidence type="ECO:0000313" key="2">
    <source>
        <dbReference type="EMBL" id="TLS41078.1"/>
    </source>
</evidence>
<name>A0A5R9FHJ3_9ACTN</name>
<keyword evidence="3" id="KW-1185">Reference proteome</keyword>
<evidence type="ECO:0000313" key="3">
    <source>
        <dbReference type="Proteomes" id="UP000305906"/>
    </source>
</evidence>
<comment type="caution">
    <text evidence="2">The sequence shown here is derived from an EMBL/GenBank/DDBJ whole genome shotgun (WGS) entry which is preliminary data.</text>
</comment>
<dbReference type="AlphaFoldDB" id="A0A5R9FHJ3"/>
<dbReference type="EMBL" id="VBZC01000062">
    <property type="protein sequence ID" value="TLS41078.1"/>
    <property type="molecule type" value="Genomic_DNA"/>
</dbReference>
<protein>
    <submittedName>
        <fullName evidence="2">Uncharacterized protein</fullName>
    </submittedName>
</protein>
<feature type="region of interest" description="Disordered" evidence="1">
    <location>
        <begin position="1"/>
        <end position="67"/>
    </location>
</feature>
<feature type="compositionally biased region" description="Basic residues" evidence="1">
    <location>
        <begin position="16"/>
        <end position="26"/>
    </location>
</feature>
<accession>A0A5R9FHJ3</accession>
<sequence>MTSSARRRSCAPTRSTRARRTTHARGRSGFAAGGRRRVSSPPPPLPVPSRTWGLRPQTPVKVSPSGV</sequence>
<proteinExistence type="predicted"/>
<organism evidence="2 3">
    <name type="scientific">Streptomyces montanus</name>
    <dbReference type="NCBI Taxonomy" id="2580423"/>
    <lineage>
        <taxon>Bacteria</taxon>
        <taxon>Bacillati</taxon>
        <taxon>Actinomycetota</taxon>
        <taxon>Actinomycetes</taxon>
        <taxon>Kitasatosporales</taxon>
        <taxon>Streptomycetaceae</taxon>
        <taxon>Streptomyces</taxon>
    </lineage>
</organism>
<reference evidence="2 3" key="1">
    <citation type="submission" date="2019-05" db="EMBL/GenBank/DDBJ databases">
        <title>Streptomyces sp. NEAU-C151, a novel actinomycete isolated from soil.</title>
        <authorList>
            <person name="Han L."/>
            <person name="Jiang H."/>
        </authorList>
    </citation>
    <scope>NUCLEOTIDE SEQUENCE [LARGE SCALE GENOMIC DNA]</scope>
    <source>
        <strain evidence="2 3">NEAU-C151</strain>
    </source>
</reference>
<evidence type="ECO:0000256" key="1">
    <source>
        <dbReference type="SAM" id="MobiDB-lite"/>
    </source>
</evidence>